<dbReference type="Proteomes" id="UP000190675">
    <property type="component" value="Chromosome I"/>
</dbReference>
<gene>
    <name evidence="2" type="ORF">SAMN05444169_5455</name>
</gene>
<sequence>MKIVLRVVGPLFVAVGLFWFAQGTGLLTRPHNAAMVHFGAGIVAVGFGLVWFAWQ</sequence>
<keyword evidence="1" id="KW-0472">Membrane</keyword>
<keyword evidence="1" id="KW-1133">Transmembrane helix</keyword>
<dbReference type="EMBL" id="LT670818">
    <property type="protein sequence ID" value="SHH04958.1"/>
    <property type="molecule type" value="Genomic_DNA"/>
</dbReference>
<reference evidence="2 3" key="1">
    <citation type="submission" date="2016-11" db="EMBL/GenBank/DDBJ databases">
        <authorList>
            <person name="Jaros S."/>
            <person name="Januszkiewicz K."/>
            <person name="Wedrychowicz H."/>
        </authorList>
    </citation>
    <scope>NUCLEOTIDE SEQUENCE [LARGE SCALE GENOMIC DNA]</scope>
    <source>
        <strain evidence="2 3">GAS242</strain>
    </source>
</reference>
<evidence type="ECO:0000313" key="3">
    <source>
        <dbReference type="Proteomes" id="UP000190675"/>
    </source>
</evidence>
<dbReference type="AlphaFoldDB" id="A0A1M5PT56"/>
<keyword evidence="1" id="KW-0812">Transmembrane</keyword>
<protein>
    <submittedName>
        <fullName evidence="2">Uncharacterized protein</fullName>
    </submittedName>
</protein>
<proteinExistence type="predicted"/>
<feature type="transmembrane region" description="Helical" evidence="1">
    <location>
        <begin position="33"/>
        <end position="54"/>
    </location>
</feature>
<accession>A0A1M5PT56</accession>
<organism evidence="2 3">
    <name type="scientific">Bradyrhizobium erythrophlei</name>
    <dbReference type="NCBI Taxonomy" id="1437360"/>
    <lineage>
        <taxon>Bacteria</taxon>
        <taxon>Pseudomonadati</taxon>
        <taxon>Pseudomonadota</taxon>
        <taxon>Alphaproteobacteria</taxon>
        <taxon>Hyphomicrobiales</taxon>
        <taxon>Nitrobacteraceae</taxon>
        <taxon>Bradyrhizobium</taxon>
    </lineage>
</organism>
<evidence type="ECO:0000313" key="2">
    <source>
        <dbReference type="EMBL" id="SHH04958.1"/>
    </source>
</evidence>
<evidence type="ECO:0000256" key="1">
    <source>
        <dbReference type="SAM" id="Phobius"/>
    </source>
</evidence>
<name>A0A1M5PT56_9BRAD</name>